<evidence type="ECO:0000256" key="5">
    <source>
        <dbReference type="SAM" id="Phobius"/>
    </source>
</evidence>
<proteinExistence type="predicted"/>
<feature type="transmembrane region" description="Helical" evidence="5">
    <location>
        <begin position="104"/>
        <end position="122"/>
    </location>
</feature>
<feature type="transmembrane region" description="Helical" evidence="5">
    <location>
        <begin position="6"/>
        <end position="27"/>
    </location>
</feature>
<sequence length="312" mass="34347">MVLFDIFLYLISFVAVWIGAGLIVVSVEDLSHKLNISSFATSFFVLGILTSIPEAMVGVNALVDNDPAIFVGNLIGASLVLFVLVIPILAILGNGIILSHQLNSKKLLLSLLVIIAPVFLIIDNKVSYWEGVFLILLYFILFYSIEKKKGLLEKIRDRIVDGKTHILVDSIKILIGVLIVFVASKIIVDKTIVFSEIIDMSPYLISLLVLSVGTNLPELSLAIRAVSLGKKEIALGDYVGSAAADTLMFGILTIFHKGPILLSDHFVRTLAFMFIGLASFYLFSRSKNDISRKEGLILLLIYILFIFVETIN</sequence>
<feature type="domain" description="Sodium/calcium exchanger membrane region" evidence="6">
    <location>
        <begin position="173"/>
        <end position="308"/>
    </location>
</feature>
<feature type="transmembrane region" description="Helical" evidence="5">
    <location>
        <begin position="295"/>
        <end position="311"/>
    </location>
</feature>
<keyword evidence="3 5" id="KW-1133">Transmembrane helix</keyword>
<evidence type="ECO:0000256" key="2">
    <source>
        <dbReference type="ARBA" id="ARBA00022692"/>
    </source>
</evidence>
<protein>
    <recommendedName>
        <fullName evidence="6">Sodium/calcium exchanger membrane region domain-containing protein</fullName>
    </recommendedName>
</protein>
<dbReference type="GO" id="GO:0005262">
    <property type="term" value="F:calcium channel activity"/>
    <property type="evidence" value="ECO:0007669"/>
    <property type="project" value="TreeGrafter"/>
</dbReference>
<dbReference type="STRING" id="1805209.AUJ73_00055"/>
<feature type="transmembrane region" description="Helical" evidence="5">
    <location>
        <begin position="166"/>
        <end position="188"/>
    </location>
</feature>
<name>A0A1J4TZ80_9BACT</name>
<dbReference type="InterPro" id="IPR004837">
    <property type="entry name" value="NaCa_Exmemb"/>
</dbReference>
<evidence type="ECO:0000256" key="4">
    <source>
        <dbReference type="ARBA" id="ARBA00023136"/>
    </source>
</evidence>
<evidence type="ECO:0000256" key="1">
    <source>
        <dbReference type="ARBA" id="ARBA00004141"/>
    </source>
</evidence>
<accession>A0A1J4TZ80</accession>
<organism evidence="7 8">
    <name type="scientific">Candidatus Gottesmanbacteria bacterium CG1_02_37_22</name>
    <dbReference type="NCBI Taxonomy" id="1805209"/>
    <lineage>
        <taxon>Bacteria</taxon>
        <taxon>Candidatus Gottesmaniibacteriota</taxon>
    </lineage>
</organism>
<dbReference type="Gene3D" id="1.20.1420.30">
    <property type="entry name" value="NCX, central ion-binding region"/>
    <property type="match status" value="2"/>
</dbReference>
<dbReference type="PANTHER" id="PTHR10846:SF73">
    <property type="entry name" value="SODIUM_CALCIUM EXCHANGER MEMBRANE REGION DOMAIN-CONTAINING PROTEIN"/>
    <property type="match status" value="1"/>
</dbReference>
<evidence type="ECO:0000259" key="6">
    <source>
        <dbReference type="Pfam" id="PF01699"/>
    </source>
</evidence>
<dbReference type="GO" id="GO:0008273">
    <property type="term" value="F:calcium, potassium:sodium antiporter activity"/>
    <property type="evidence" value="ECO:0007669"/>
    <property type="project" value="TreeGrafter"/>
</dbReference>
<dbReference type="GO" id="GO:0006874">
    <property type="term" value="P:intracellular calcium ion homeostasis"/>
    <property type="evidence" value="ECO:0007669"/>
    <property type="project" value="TreeGrafter"/>
</dbReference>
<dbReference type="EMBL" id="MNUY01000001">
    <property type="protein sequence ID" value="OIO15726.1"/>
    <property type="molecule type" value="Genomic_DNA"/>
</dbReference>
<feature type="transmembrane region" description="Helical" evidence="5">
    <location>
        <begin position="235"/>
        <end position="254"/>
    </location>
</feature>
<dbReference type="PANTHER" id="PTHR10846">
    <property type="entry name" value="SODIUM/POTASSIUM/CALCIUM EXCHANGER"/>
    <property type="match status" value="1"/>
</dbReference>
<dbReference type="GO" id="GO:0005886">
    <property type="term" value="C:plasma membrane"/>
    <property type="evidence" value="ECO:0007669"/>
    <property type="project" value="TreeGrafter"/>
</dbReference>
<feature type="transmembrane region" description="Helical" evidence="5">
    <location>
        <begin position="200"/>
        <end position="223"/>
    </location>
</feature>
<feature type="domain" description="Sodium/calcium exchanger membrane region" evidence="6">
    <location>
        <begin position="6"/>
        <end position="142"/>
    </location>
</feature>
<gene>
    <name evidence="7" type="ORF">AUJ73_00055</name>
</gene>
<dbReference type="Pfam" id="PF01699">
    <property type="entry name" value="Na_Ca_ex"/>
    <property type="match status" value="2"/>
</dbReference>
<feature type="transmembrane region" description="Helical" evidence="5">
    <location>
        <begin position="128"/>
        <end position="145"/>
    </location>
</feature>
<dbReference type="InterPro" id="IPR004481">
    <property type="entry name" value="K/Na/Ca-exchanger"/>
</dbReference>
<dbReference type="InterPro" id="IPR044880">
    <property type="entry name" value="NCX_ion-bd_dom_sf"/>
</dbReference>
<feature type="transmembrane region" description="Helical" evidence="5">
    <location>
        <begin position="266"/>
        <end position="283"/>
    </location>
</feature>
<dbReference type="Proteomes" id="UP000183120">
    <property type="component" value="Unassembled WGS sequence"/>
</dbReference>
<evidence type="ECO:0000256" key="3">
    <source>
        <dbReference type="ARBA" id="ARBA00022989"/>
    </source>
</evidence>
<evidence type="ECO:0000313" key="7">
    <source>
        <dbReference type="EMBL" id="OIO15726.1"/>
    </source>
</evidence>
<keyword evidence="2 5" id="KW-0812">Transmembrane</keyword>
<feature type="transmembrane region" description="Helical" evidence="5">
    <location>
        <begin position="69"/>
        <end position="92"/>
    </location>
</feature>
<keyword evidence="4 5" id="KW-0472">Membrane</keyword>
<comment type="caution">
    <text evidence="7">The sequence shown here is derived from an EMBL/GenBank/DDBJ whole genome shotgun (WGS) entry which is preliminary data.</text>
</comment>
<reference evidence="7 8" key="1">
    <citation type="journal article" date="2016" name="Environ. Microbiol.">
        <title>Genomic resolution of a cold subsurface aquifer community provides metabolic insights for novel microbes adapted to high CO concentrations.</title>
        <authorList>
            <person name="Probst A.J."/>
            <person name="Castelle C.J."/>
            <person name="Singh A."/>
            <person name="Brown C.T."/>
            <person name="Anantharaman K."/>
            <person name="Sharon I."/>
            <person name="Hug L.A."/>
            <person name="Burstein D."/>
            <person name="Emerson J.B."/>
            <person name="Thomas B.C."/>
            <person name="Banfield J.F."/>
        </authorList>
    </citation>
    <scope>NUCLEOTIDE SEQUENCE [LARGE SCALE GENOMIC DNA]</scope>
    <source>
        <strain evidence="7">CG1_02_37_22</strain>
    </source>
</reference>
<comment type="subcellular location">
    <subcellularLocation>
        <location evidence="1">Membrane</location>
        <topology evidence="1">Multi-pass membrane protein</topology>
    </subcellularLocation>
</comment>
<evidence type="ECO:0000313" key="8">
    <source>
        <dbReference type="Proteomes" id="UP000183120"/>
    </source>
</evidence>
<feature type="transmembrane region" description="Helical" evidence="5">
    <location>
        <begin position="39"/>
        <end position="63"/>
    </location>
</feature>
<dbReference type="AlphaFoldDB" id="A0A1J4TZ80"/>